<proteinExistence type="predicted"/>
<dbReference type="SFLD" id="SFLDS00019">
    <property type="entry name" value="Glutathione_Transferase_(cytos"/>
    <property type="match status" value="1"/>
</dbReference>
<dbReference type="Proteomes" id="UP001589758">
    <property type="component" value="Unassembled WGS sequence"/>
</dbReference>
<organism evidence="2 3">
    <name type="scientific">Thorsellia kenyensis</name>
    <dbReference type="NCBI Taxonomy" id="1549888"/>
    <lineage>
        <taxon>Bacteria</taxon>
        <taxon>Pseudomonadati</taxon>
        <taxon>Pseudomonadota</taxon>
        <taxon>Gammaproteobacteria</taxon>
        <taxon>Enterobacterales</taxon>
        <taxon>Thorselliaceae</taxon>
        <taxon>Thorsellia</taxon>
    </lineage>
</organism>
<gene>
    <name evidence="2" type="ORF">ACFFIT_11360</name>
</gene>
<protein>
    <submittedName>
        <fullName evidence="2">Glutathione S-transferase N-terminal domain-containing protein</fullName>
    </submittedName>
</protein>
<reference evidence="2 3" key="1">
    <citation type="submission" date="2024-09" db="EMBL/GenBank/DDBJ databases">
        <authorList>
            <person name="Sun Q."/>
            <person name="Mori K."/>
        </authorList>
    </citation>
    <scope>NUCLEOTIDE SEQUENCE [LARGE SCALE GENOMIC DNA]</scope>
    <source>
        <strain evidence="2 3">CCM 8545</strain>
    </source>
</reference>
<dbReference type="PROSITE" id="PS50404">
    <property type="entry name" value="GST_NTER"/>
    <property type="match status" value="1"/>
</dbReference>
<dbReference type="Gene3D" id="3.40.30.10">
    <property type="entry name" value="Glutaredoxin"/>
    <property type="match status" value="1"/>
</dbReference>
<keyword evidence="3" id="KW-1185">Reference proteome</keyword>
<dbReference type="Pfam" id="PF02798">
    <property type="entry name" value="GST_N"/>
    <property type="match status" value="1"/>
</dbReference>
<accession>A0ABV6CCF0</accession>
<dbReference type="InterPro" id="IPR004045">
    <property type="entry name" value="Glutathione_S-Trfase_N"/>
</dbReference>
<dbReference type="Gene3D" id="1.20.1050.10">
    <property type="match status" value="1"/>
</dbReference>
<name>A0ABV6CCF0_9GAMM</name>
<dbReference type="SUPFAM" id="SSF52833">
    <property type="entry name" value="Thioredoxin-like"/>
    <property type="match status" value="1"/>
</dbReference>
<evidence type="ECO:0000313" key="3">
    <source>
        <dbReference type="Proteomes" id="UP001589758"/>
    </source>
</evidence>
<comment type="caution">
    <text evidence="2">The sequence shown here is derived from an EMBL/GenBank/DDBJ whole genome shotgun (WGS) entry which is preliminary data.</text>
</comment>
<dbReference type="InterPro" id="IPR036282">
    <property type="entry name" value="Glutathione-S-Trfase_C_sf"/>
</dbReference>
<dbReference type="InterPro" id="IPR036249">
    <property type="entry name" value="Thioredoxin-like_sf"/>
</dbReference>
<dbReference type="InterPro" id="IPR050983">
    <property type="entry name" value="GST_Omega/HSP26"/>
</dbReference>
<dbReference type="EMBL" id="JBHLXE010000108">
    <property type="protein sequence ID" value="MFC0180669.1"/>
    <property type="molecule type" value="Genomic_DNA"/>
</dbReference>
<dbReference type="RefSeq" id="WP_385877792.1">
    <property type="nucleotide sequence ID" value="NZ_JBHLXE010000108.1"/>
</dbReference>
<evidence type="ECO:0000313" key="2">
    <source>
        <dbReference type="EMBL" id="MFC0180669.1"/>
    </source>
</evidence>
<dbReference type="PANTHER" id="PTHR43968:SF6">
    <property type="entry name" value="GLUTATHIONE S-TRANSFERASE OMEGA"/>
    <property type="match status" value="1"/>
</dbReference>
<dbReference type="PANTHER" id="PTHR43968">
    <property type="match status" value="1"/>
</dbReference>
<dbReference type="InterPro" id="IPR040079">
    <property type="entry name" value="Glutathione_S-Trfase"/>
</dbReference>
<evidence type="ECO:0000259" key="1">
    <source>
        <dbReference type="PROSITE" id="PS50404"/>
    </source>
</evidence>
<dbReference type="SUPFAM" id="SSF47616">
    <property type="entry name" value="GST C-terminal domain-like"/>
    <property type="match status" value="1"/>
</dbReference>
<feature type="domain" description="GST N-terminal" evidence="1">
    <location>
        <begin position="9"/>
        <end position="87"/>
    </location>
</feature>
<sequence>MLLAINKRSTMTLFSGPTDIRSHQIRFILAEKSVPCEFEHVVMNRLPDDLLSLNPYGTIPTLVDRELTLYYTQIIAEYVDERFPHPPLMPVFPAGRASCRLMLNRIEQDWYPLAEAAQSISAEGDKARKQLKDELMSIAPLFSSTPFFMSEEFSLIDCALGVLLWRLPYLGIEINGTQSAKDIKPYMKKIFNRDGFLLSLTQQEREMRIKI</sequence>